<keyword evidence="2" id="KW-1185">Reference proteome</keyword>
<sequence>MIERDGDDVTIHLGSPASSVISMVGTASVGVRGYRSTQHLWSAKRAARECSEIEDRIAGTNAADIALESCATNAVMLSVAFMEAAVNEVLQDLAEAEPGRVSHRCKGIEPEAAPLIRALWVTPARLERAGILEKYQVALTATRKPEFDTSTNPYQSAVKLIALRNALVHFKPEWQMDDDEHKMFKMLKGLFPESRVFPNPVSPWYPHVCLASGCAEWAHKTATAFVDEWWVRMGIERDYRVDLGGFPPP</sequence>
<evidence type="ECO:0008006" key="3">
    <source>
        <dbReference type="Google" id="ProtNLM"/>
    </source>
</evidence>
<evidence type="ECO:0000313" key="1">
    <source>
        <dbReference type="EMBL" id="GAC85335.1"/>
    </source>
</evidence>
<protein>
    <recommendedName>
        <fullName evidence="3">Apea-like HEPN domain-containing protein</fullName>
    </recommendedName>
</protein>
<dbReference type="RefSeq" id="WP_006901556.1">
    <property type="nucleotide sequence ID" value="NZ_BAOQ01000033.1"/>
</dbReference>
<dbReference type="EMBL" id="BAOQ01000033">
    <property type="protein sequence ID" value="GAC85335.1"/>
    <property type="molecule type" value="Genomic_DNA"/>
</dbReference>
<comment type="caution">
    <text evidence="1">The sequence shown here is derived from an EMBL/GenBank/DDBJ whole genome shotgun (WGS) entry which is preliminary data.</text>
</comment>
<organism evidence="1 2">
    <name type="scientific">Gordonia paraffinivorans NBRC 108238</name>
    <dbReference type="NCBI Taxonomy" id="1223543"/>
    <lineage>
        <taxon>Bacteria</taxon>
        <taxon>Bacillati</taxon>
        <taxon>Actinomycetota</taxon>
        <taxon>Actinomycetes</taxon>
        <taxon>Mycobacteriales</taxon>
        <taxon>Gordoniaceae</taxon>
        <taxon>Gordonia</taxon>
    </lineage>
</organism>
<proteinExistence type="predicted"/>
<accession>A0ABQ0IP71</accession>
<name>A0ABQ0IP71_9ACTN</name>
<dbReference type="Proteomes" id="UP000035021">
    <property type="component" value="Unassembled WGS sequence"/>
</dbReference>
<evidence type="ECO:0000313" key="2">
    <source>
        <dbReference type="Proteomes" id="UP000035021"/>
    </source>
</evidence>
<reference evidence="1 2" key="1">
    <citation type="submission" date="2013-02" db="EMBL/GenBank/DDBJ databases">
        <title>Whole genome shotgun sequence of Gordonia paraffinivorans NBRC 108238.</title>
        <authorList>
            <person name="Isaki-Nakamura S."/>
            <person name="Hosoyama A."/>
            <person name="Tsuchikane K."/>
            <person name="Ando Y."/>
            <person name="Baba S."/>
            <person name="Ohji S."/>
            <person name="Hamada M."/>
            <person name="Tamura T."/>
            <person name="Yamazoe A."/>
            <person name="Yamazaki S."/>
            <person name="Fujita N."/>
        </authorList>
    </citation>
    <scope>NUCLEOTIDE SEQUENCE [LARGE SCALE GENOMIC DNA]</scope>
    <source>
        <strain evidence="1 2">NBRC 108238</strain>
    </source>
</reference>
<gene>
    <name evidence="1" type="ORF">GP2_033_00700</name>
</gene>